<dbReference type="Proteomes" id="UP000019140">
    <property type="component" value="Unassembled WGS sequence"/>
</dbReference>
<accession>W4MCY0</accession>
<reference evidence="1 2" key="1">
    <citation type="journal article" date="2014" name="Nature">
        <title>An environmental bacterial taxon with a large and distinct metabolic repertoire.</title>
        <authorList>
            <person name="Wilson M.C."/>
            <person name="Mori T."/>
            <person name="Ruckert C."/>
            <person name="Uria A.R."/>
            <person name="Helf M.J."/>
            <person name="Takada K."/>
            <person name="Gernert C."/>
            <person name="Steffens U.A."/>
            <person name="Heycke N."/>
            <person name="Schmitt S."/>
            <person name="Rinke C."/>
            <person name="Helfrich E.J."/>
            <person name="Brachmann A.O."/>
            <person name="Gurgui C."/>
            <person name="Wakimoto T."/>
            <person name="Kracht M."/>
            <person name="Crusemann M."/>
            <person name="Hentschel U."/>
            <person name="Abe I."/>
            <person name="Matsunaga S."/>
            <person name="Kalinowski J."/>
            <person name="Takeyama H."/>
            <person name="Piel J."/>
        </authorList>
    </citation>
    <scope>NUCLEOTIDE SEQUENCE [LARGE SCALE GENOMIC DNA]</scope>
    <source>
        <strain evidence="2">TSY2</strain>
    </source>
</reference>
<dbReference type="AlphaFoldDB" id="W4MCY0"/>
<name>W4MCY0_9BACT</name>
<protein>
    <recommendedName>
        <fullName evidence="3">SsuA/THI5-like domain-containing protein</fullName>
    </recommendedName>
</protein>
<gene>
    <name evidence="1" type="ORF">ETSY2_07520</name>
</gene>
<evidence type="ECO:0008006" key="3">
    <source>
        <dbReference type="Google" id="ProtNLM"/>
    </source>
</evidence>
<keyword evidence="2" id="KW-1185">Reference proteome</keyword>
<proteinExistence type="predicted"/>
<organism evidence="1 2">
    <name type="scientific">Candidatus Entotheonella gemina</name>
    <dbReference type="NCBI Taxonomy" id="1429439"/>
    <lineage>
        <taxon>Bacteria</taxon>
        <taxon>Pseudomonadati</taxon>
        <taxon>Nitrospinota/Tectimicrobiota group</taxon>
        <taxon>Candidatus Tectimicrobiota</taxon>
        <taxon>Candidatus Entotheonellia</taxon>
        <taxon>Candidatus Entotheonellales</taxon>
        <taxon>Candidatus Entotheonellaceae</taxon>
        <taxon>Candidatus Entotheonella</taxon>
    </lineage>
</organism>
<dbReference type="HOGENOM" id="CLU_2714866_0_0_7"/>
<sequence length="72" mass="7921">MKQVVSEISGTVFSLPWLIAKDEGLFEAEGIDMQFVRTRPSGAVPQTENPEDVNPILGHTAFEATQVSIYRA</sequence>
<dbReference type="EMBL" id="AZHX01000310">
    <property type="protein sequence ID" value="ETX08063.1"/>
    <property type="molecule type" value="Genomic_DNA"/>
</dbReference>
<evidence type="ECO:0000313" key="1">
    <source>
        <dbReference type="EMBL" id="ETX08063.1"/>
    </source>
</evidence>
<evidence type="ECO:0000313" key="2">
    <source>
        <dbReference type="Proteomes" id="UP000019140"/>
    </source>
</evidence>
<comment type="caution">
    <text evidence="1">The sequence shown here is derived from an EMBL/GenBank/DDBJ whole genome shotgun (WGS) entry which is preliminary data.</text>
</comment>